<evidence type="ECO:0000313" key="2">
    <source>
        <dbReference type="EMBL" id="WGZ90442.1"/>
    </source>
</evidence>
<dbReference type="AlphaFoldDB" id="A0AA95H3L4"/>
<organism evidence="2">
    <name type="scientific">Candidatus Thiocaldithrix dubininis</name>
    <dbReference type="NCBI Taxonomy" id="3080823"/>
    <lineage>
        <taxon>Bacteria</taxon>
        <taxon>Pseudomonadati</taxon>
        <taxon>Pseudomonadota</taxon>
        <taxon>Gammaproteobacteria</taxon>
        <taxon>Thiotrichales</taxon>
        <taxon>Thiotrichaceae</taxon>
        <taxon>Candidatus Thiocaldithrix</taxon>
    </lineage>
</organism>
<reference evidence="2" key="1">
    <citation type="journal article" date="2023" name="Int. J. Mol. Sci.">
        <title>Metagenomics Revealed a New Genus 'Candidatus Thiocaldithrix dubininis' gen. nov., sp. nov. and a New Species 'Candidatus Thiothrix putei' sp. nov. in the Family Thiotrichaceae, Some Members of Which Have Traits of Both Na+- and H+-Motive Energetics.</title>
        <authorList>
            <person name="Ravin N.V."/>
            <person name="Muntyan M.S."/>
            <person name="Smolyakov D.D."/>
            <person name="Rudenko T.S."/>
            <person name="Beletsky A.V."/>
            <person name="Mardanov A.V."/>
            <person name="Grabovich M.Y."/>
        </authorList>
    </citation>
    <scope>NUCLEOTIDE SEQUENCE</scope>
    <source>
        <strain evidence="2">GKL-01</strain>
    </source>
</reference>
<reference evidence="2" key="2">
    <citation type="submission" date="2023-04" db="EMBL/GenBank/DDBJ databases">
        <authorList>
            <person name="Beletskiy A.V."/>
            <person name="Mardanov A.V."/>
            <person name="Ravin N.V."/>
        </authorList>
    </citation>
    <scope>NUCLEOTIDE SEQUENCE</scope>
    <source>
        <strain evidence="2">GKL-01</strain>
    </source>
</reference>
<evidence type="ECO:0000256" key="1">
    <source>
        <dbReference type="SAM" id="SignalP"/>
    </source>
</evidence>
<accession>A0AA95H3L4</accession>
<name>A0AA95H3L4_9GAMM</name>
<dbReference type="EMBL" id="CP124755">
    <property type="protein sequence ID" value="WGZ90442.1"/>
    <property type="molecule type" value="Genomic_DNA"/>
</dbReference>
<dbReference type="KEGG" id="tdu:QJT80_13250"/>
<protein>
    <submittedName>
        <fullName evidence="2">Uncharacterized protein</fullName>
    </submittedName>
</protein>
<feature type="chain" id="PRO_5041703357" evidence="1">
    <location>
        <begin position="20"/>
        <end position="181"/>
    </location>
</feature>
<dbReference type="Proteomes" id="UP001300672">
    <property type="component" value="Chromosome"/>
</dbReference>
<keyword evidence="1" id="KW-0732">Signal</keyword>
<feature type="signal peptide" evidence="1">
    <location>
        <begin position="1"/>
        <end position="19"/>
    </location>
</feature>
<sequence>MKQVFGLLLLALCVMPTFANQDVEIATIRQAYEQTHNNLCKFKATEFDTGATSSEGIEAKAFRDKDGQIKLIKTIIYGEMGKNTREYYYAHNQLIFVLDSTQTYNAPMYLDNAQAKAAGVEPFDPTKTTTTENRYYFKNNQLIRWLDQHKKPVAQTAAYTLQAKTLVADSNRLMRKQTFKR</sequence>
<proteinExistence type="predicted"/>
<gene>
    <name evidence="2" type="ORF">QJT80_13250</name>
</gene>